<organism evidence="1 2">
    <name type="scientific">Oxalobacter formigenes OXCC13</name>
    <dbReference type="NCBI Taxonomy" id="556269"/>
    <lineage>
        <taxon>Bacteria</taxon>
        <taxon>Pseudomonadati</taxon>
        <taxon>Pseudomonadota</taxon>
        <taxon>Betaproteobacteria</taxon>
        <taxon>Burkholderiales</taxon>
        <taxon>Oxalobacteraceae</taxon>
        <taxon>Oxalobacter</taxon>
    </lineage>
</organism>
<dbReference type="Proteomes" id="UP000005089">
    <property type="component" value="Unassembled WGS sequence"/>
</dbReference>
<protein>
    <submittedName>
        <fullName evidence="1">Uncharacterized protein</fullName>
    </submittedName>
</protein>
<evidence type="ECO:0000313" key="1">
    <source>
        <dbReference type="EMBL" id="EEO29268.1"/>
    </source>
</evidence>
<dbReference type="STRING" id="847.BRW83_1980"/>
<accession>C3X7U2</accession>
<reference evidence="1 2" key="1">
    <citation type="submission" date="2009-02" db="EMBL/GenBank/DDBJ databases">
        <title>The Genome Sequence of Oxalobacter formigenes OXCC13.</title>
        <authorList>
            <consortium name="The Broad Institute Genome Sequencing Platform"/>
            <person name="Ward D."/>
            <person name="Young S.K."/>
            <person name="Kodira C.D."/>
            <person name="Zeng Q."/>
            <person name="Koehrsen M."/>
            <person name="Alvarado L."/>
            <person name="Berlin A."/>
            <person name="Borenstein D."/>
            <person name="Chen Z."/>
            <person name="Engels R."/>
            <person name="Freedman E."/>
            <person name="Gellesch M."/>
            <person name="Goldberg J."/>
            <person name="Griggs A."/>
            <person name="Gujja S."/>
            <person name="Heiman D."/>
            <person name="Hepburn T."/>
            <person name="Howarth C."/>
            <person name="Jen D."/>
            <person name="Larson L."/>
            <person name="Lewis B."/>
            <person name="Mehta T."/>
            <person name="Park D."/>
            <person name="Pearson M."/>
            <person name="Roberts A."/>
            <person name="Saif S."/>
            <person name="Shea T."/>
            <person name="Shenoy N."/>
            <person name="Sisk P."/>
            <person name="Stolte C."/>
            <person name="Sykes S."/>
            <person name="Walk T."/>
            <person name="White J."/>
            <person name="Yandava C."/>
            <person name="Allison M.J."/>
            <person name="Lander E."/>
            <person name="Nusbaum C."/>
            <person name="Galagan J."/>
            <person name="Birren B."/>
        </authorList>
    </citation>
    <scope>NUCLEOTIDE SEQUENCE [LARGE SCALE GENOMIC DNA]</scope>
    <source>
        <strain evidence="1 2">OXCC13</strain>
    </source>
</reference>
<name>C3X7U2_OXAFO</name>
<evidence type="ECO:0000313" key="2">
    <source>
        <dbReference type="Proteomes" id="UP000005089"/>
    </source>
</evidence>
<keyword evidence="2" id="KW-1185">Reference proteome</keyword>
<proteinExistence type="predicted"/>
<dbReference type="EMBL" id="GG658170">
    <property type="protein sequence ID" value="EEO29268.1"/>
    <property type="molecule type" value="Genomic_DNA"/>
</dbReference>
<dbReference type="AlphaFoldDB" id="C3X7U2"/>
<sequence length="111" mass="12359">MSLVRSAAGLERMMACNITKRDGMTIFICGSELPQWEVCAECGDVADILCDYPVGDGLTCDRNLCADCAVEVAPNLHYCKPHFEMWKQFKESGGVRDVLQNVVPFSRLDRP</sequence>
<dbReference type="HOGENOM" id="CLU_2208269_0_0_4"/>
<gene>
    <name evidence="1" type="ORF">OFBG_00296</name>
</gene>